<dbReference type="AlphaFoldDB" id="A0A813LUU2"/>
<protein>
    <submittedName>
        <fullName evidence="2">Uncharacterized protein</fullName>
    </submittedName>
</protein>
<feature type="non-terminal residue" evidence="2">
    <location>
        <position position="1"/>
    </location>
</feature>
<accession>A0A813LUU2</accession>
<gene>
    <name evidence="2" type="ORF">PGLA2088_LOCUS51701</name>
</gene>
<organism evidence="2 3">
    <name type="scientific">Polarella glacialis</name>
    <name type="common">Dinoflagellate</name>
    <dbReference type="NCBI Taxonomy" id="89957"/>
    <lineage>
        <taxon>Eukaryota</taxon>
        <taxon>Sar</taxon>
        <taxon>Alveolata</taxon>
        <taxon>Dinophyceae</taxon>
        <taxon>Suessiales</taxon>
        <taxon>Suessiaceae</taxon>
        <taxon>Polarella</taxon>
    </lineage>
</organism>
<dbReference type="EMBL" id="CAJNNW010037726">
    <property type="protein sequence ID" value="CAE8744073.1"/>
    <property type="molecule type" value="Genomic_DNA"/>
</dbReference>
<evidence type="ECO:0000313" key="2">
    <source>
        <dbReference type="EMBL" id="CAE8744073.1"/>
    </source>
</evidence>
<dbReference type="Proteomes" id="UP000626109">
    <property type="component" value="Unassembled WGS sequence"/>
</dbReference>
<feature type="region of interest" description="Disordered" evidence="1">
    <location>
        <begin position="1"/>
        <end position="60"/>
    </location>
</feature>
<proteinExistence type="predicted"/>
<evidence type="ECO:0000313" key="3">
    <source>
        <dbReference type="Proteomes" id="UP000626109"/>
    </source>
</evidence>
<sequence>AQQWSRHPQHPTTGRAPVQQQWFQPAAETAQSMSPGSSWPPIEASGSWPQGGAGTHSKGE</sequence>
<reference evidence="2" key="1">
    <citation type="submission" date="2021-02" db="EMBL/GenBank/DDBJ databases">
        <authorList>
            <person name="Dougan E. K."/>
            <person name="Rhodes N."/>
            <person name="Thang M."/>
            <person name="Chan C."/>
        </authorList>
    </citation>
    <scope>NUCLEOTIDE SEQUENCE</scope>
</reference>
<evidence type="ECO:0000256" key="1">
    <source>
        <dbReference type="SAM" id="MobiDB-lite"/>
    </source>
</evidence>
<feature type="non-terminal residue" evidence="2">
    <location>
        <position position="60"/>
    </location>
</feature>
<name>A0A813LUU2_POLGL</name>
<comment type="caution">
    <text evidence="2">The sequence shown here is derived from an EMBL/GenBank/DDBJ whole genome shotgun (WGS) entry which is preliminary data.</text>
</comment>
<feature type="compositionally biased region" description="Polar residues" evidence="1">
    <location>
        <begin position="1"/>
        <end position="37"/>
    </location>
</feature>